<dbReference type="GO" id="GO:0003723">
    <property type="term" value="F:RNA binding"/>
    <property type="evidence" value="ECO:0007669"/>
    <property type="project" value="UniProtKB-UniRule"/>
</dbReference>
<sequence length="740" mass="81646">MSRKLDLSMFQGDDEEEEMLPRSRALELNDLKSRTFSHGVTKKSKKDLEREAEEKKLREEEEAQARLLADFENSFDGPGVGPSGAYGGRGFGGGFVRAGGMPVAPKAPVVPVAPSGPSQPPRGPAAMGYARPHKAQARAPSPPPSGSKPRGKRAMDSFLEEIKGNQAARENRFGKTAKIEGSSISALAARETSSGNRMPIDQESTNLFVGNLPATITEDMLGRFFAEIGPVGTVKIMWPRSEMEMDAAARGKMSLTGFVAYMNRKDAETAVQELDGADWGTIRLKVGFSKWVPVPQKPLYDLTSGSKRARSRSPGRSKPKHRSRSRERVRSPRGTTGRNGDSRSPKRRRRSVSSASSDAYSRPGSPLPPTDEARERWLRKIPEERAKLVRAVADKVLDKGRGFEDLLMDREKDNPTFSFFFDDKLPEYHLYRSLLSSRYRIPTPPPEEFNDEGYASMYSSDSAEDSERERTEKGKIGRLGRKRLEAMLRVMSGKRAEIARAMEFAVKRAEAADEVAEIVCQSLKLDNTPVPRKLARLHLVSDILHNSASPIPNVWKYRLAFEKRLPMVFAHFKSVYDSLHAYSGNISADVFKAQVNVVLEVWERWIVFTQEVQDSLRDFLSGKRQPGETPAAAAAAAASSAQAHIDKKAAEKKDETGMAGFKMSGFKSSFKPISVTSSEPAGSEPAGEVGEEARDEEDVDGEPLEADLDGEPIDDDVDGEPMEEDVDGEPMEEDLDGEAM</sequence>
<dbReference type="InterPro" id="IPR008942">
    <property type="entry name" value="ENTH_VHS"/>
</dbReference>
<dbReference type="PANTHER" id="PTHR23140">
    <property type="entry name" value="RNA PROCESSING PROTEIN LD23810P"/>
    <property type="match status" value="1"/>
</dbReference>
<dbReference type="Proteomes" id="UP001182556">
    <property type="component" value="Unassembled WGS sequence"/>
</dbReference>
<evidence type="ECO:0000259" key="5">
    <source>
        <dbReference type="PROSITE" id="PS50128"/>
    </source>
</evidence>
<protein>
    <recommendedName>
        <fullName evidence="9">U2-associated protein SR140</fullName>
    </recommendedName>
</protein>
<feature type="compositionally biased region" description="Acidic residues" evidence="3">
    <location>
        <begin position="689"/>
        <end position="740"/>
    </location>
</feature>
<evidence type="ECO:0000313" key="8">
    <source>
        <dbReference type="Proteomes" id="UP001182556"/>
    </source>
</evidence>
<feature type="region of interest" description="Disordered" evidence="3">
    <location>
        <begin position="672"/>
        <end position="740"/>
    </location>
</feature>
<evidence type="ECO:0000259" key="6">
    <source>
        <dbReference type="PROSITE" id="PS51391"/>
    </source>
</evidence>
<feature type="region of interest" description="Disordered" evidence="3">
    <location>
        <begin position="299"/>
        <end position="373"/>
    </location>
</feature>
<dbReference type="Pfam" id="PF00076">
    <property type="entry name" value="RRM_1"/>
    <property type="match status" value="1"/>
</dbReference>
<proteinExistence type="predicted"/>
<dbReference type="InterPro" id="IPR051485">
    <property type="entry name" value="SR-CTD_assoc_factor"/>
</dbReference>
<dbReference type="Gene3D" id="1.25.40.90">
    <property type="match status" value="1"/>
</dbReference>
<feature type="domain" description="CID" evidence="6">
    <location>
        <begin position="476"/>
        <end position="624"/>
    </location>
</feature>
<dbReference type="InterPro" id="IPR000504">
    <property type="entry name" value="RRM_dom"/>
</dbReference>
<reference evidence="7" key="1">
    <citation type="submission" date="2023-02" db="EMBL/GenBank/DDBJ databases">
        <title>Identification and recombinant expression of a fungal hydrolase from Papiliotrema laurentii that hydrolyzes apple cutin and clears colloidal polyester polyurethane.</title>
        <authorList>
            <consortium name="DOE Joint Genome Institute"/>
            <person name="Roman V.A."/>
            <person name="Bojanowski C."/>
            <person name="Crable B.R."/>
            <person name="Wagner D.N."/>
            <person name="Hung C.S."/>
            <person name="Nadeau L.J."/>
            <person name="Schratz L."/>
            <person name="Haridas S."/>
            <person name="Pangilinan J."/>
            <person name="Lipzen A."/>
            <person name="Na H."/>
            <person name="Yan M."/>
            <person name="Ng V."/>
            <person name="Grigoriev I.V."/>
            <person name="Spatafora J.W."/>
            <person name="Barlow D."/>
            <person name="Biffinger J."/>
            <person name="Kelley-Loughnane N."/>
            <person name="Varaljay V.A."/>
            <person name="Crookes-Goodson W.J."/>
        </authorList>
    </citation>
    <scope>NUCLEOTIDE SEQUENCE</scope>
    <source>
        <strain evidence="7">5307AH</strain>
    </source>
</reference>
<dbReference type="Pfam" id="PF04818">
    <property type="entry name" value="CID"/>
    <property type="match status" value="1"/>
</dbReference>
<dbReference type="SUPFAM" id="SSF54928">
    <property type="entry name" value="RNA-binding domain, RBD"/>
    <property type="match status" value="1"/>
</dbReference>
<feature type="compositionally biased region" description="Basic and acidic residues" evidence="3">
    <location>
        <begin position="46"/>
        <end position="59"/>
    </location>
</feature>
<dbReference type="SMART" id="SM00360">
    <property type="entry name" value="RRM"/>
    <property type="match status" value="1"/>
</dbReference>
<dbReference type="InterPro" id="IPR006569">
    <property type="entry name" value="CID_dom"/>
</dbReference>
<evidence type="ECO:0000256" key="3">
    <source>
        <dbReference type="SAM" id="MobiDB-lite"/>
    </source>
</evidence>
<accession>A0AAD9FNN0</accession>
<feature type="region of interest" description="Disordered" evidence="3">
    <location>
        <begin position="1"/>
        <end position="62"/>
    </location>
</feature>
<dbReference type="PROSITE" id="PS51391">
    <property type="entry name" value="CID"/>
    <property type="match status" value="1"/>
</dbReference>
<gene>
    <name evidence="7" type="ORF">DB88DRAFT_355185</name>
</gene>
<feature type="domain" description="SURP motif" evidence="5">
    <location>
        <begin position="388"/>
        <end position="431"/>
    </location>
</feature>
<evidence type="ECO:0000313" key="7">
    <source>
        <dbReference type="EMBL" id="KAK1922466.1"/>
    </source>
</evidence>
<comment type="caution">
    <text evidence="7">The sequence shown here is derived from an EMBL/GenBank/DDBJ whole genome shotgun (WGS) entry which is preliminary data.</text>
</comment>
<feature type="compositionally biased region" description="Low complexity" evidence="3">
    <location>
        <begin position="352"/>
        <end position="364"/>
    </location>
</feature>
<feature type="region of interest" description="Disordered" evidence="3">
    <location>
        <begin position="112"/>
        <end position="153"/>
    </location>
</feature>
<dbReference type="PROSITE" id="PS50128">
    <property type="entry name" value="SURP"/>
    <property type="match status" value="1"/>
</dbReference>
<organism evidence="7 8">
    <name type="scientific">Papiliotrema laurentii</name>
    <name type="common">Cryptococcus laurentii</name>
    <dbReference type="NCBI Taxonomy" id="5418"/>
    <lineage>
        <taxon>Eukaryota</taxon>
        <taxon>Fungi</taxon>
        <taxon>Dikarya</taxon>
        <taxon>Basidiomycota</taxon>
        <taxon>Agaricomycotina</taxon>
        <taxon>Tremellomycetes</taxon>
        <taxon>Tremellales</taxon>
        <taxon>Rhynchogastremaceae</taxon>
        <taxon>Papiliotrema</taxon>
    </lineage>
</organism>
<evidence type="ECO:0000256" key="2">
    <source>
        <dbReference type="PROSITE-ProRule" id="PRU00176"/>
    </source>
</evidence>
<keyword evidence="1 2" id="KW-0694">RNA-binding</keyword>
<dbReference type="SMART" id="SM00648">
    <property type="entry name" value="SWAP"/>
    <property type="match status" value="1"/>
</dbReference>
<dbReference type="GO" id="GO:0005634">
    <property type="term" value="C:nucleus"/>
    <property type="evidence" value="ECO:0007669"/>
    <property type="project" value="TreeGrafter"/>
</dbReference>
<dbReference type="GO" id="GO:0006396">
    <property type="term" value="P:RNA processing"/>
    <property type="evidence" value="ECO:0007669"/>
    <property type="project" value="InterPro"/>
</dbReference>
<dbReference type="AlphaFoldDB" id="A0AAD9FNN0"/>
<dbReference type="PANTHER" id="PTHR23140:SF0">
    <property type="entry name" value="U2 SNRNP-ASSOCIATED SURP MOTIF-CONTAINING PROTEIN"/>
    <property type="match status" value="1"/>
</dbReference>
<evidence type="ECO:0008006" key="9">
    <source>
        <dbReference type="Google" id="ProtNLM"/>
    </source>
</evidence>
<dbReference type="Gene3D" id="1.10.10.790">
    <property type="entry name" value="Surp module"/>
    <property type="match status" value="1"/>
</dbReference>
<name>A0AAD9FNN0_PAPLA</name>
<dbReference type="Pfam" id="PF01805">
    <property type="entry name" value="Surp"/>
    <property type="match status" value="1"/>
</dbReference>
<evidence type="ECO:0000256" key="1">
    <source>
        <dbReference type="ARBA" id="ARBA00022884"/>
    </source>
</evidence>
<dbReference type="SUPFAM" id="SSF48464">
    <property type="entry name" value="ENTH/VHS domain"/>
    <property type="match status" value="1"/>
</dbReference>
<dbReference type="InterPro" id="IPR000061">
    <property type="entry name" value="Surp"/>
</dbReference>
<evidence type="ECO:0000259" key="4">
    <source>
        <dbReference type="PROSITE" id="PS50102"/>
    </source>
</evidence>
<dbReference type="Gene3D" id="3.30.70.330">
    <property type="match status" value="1"/>
</dbReference>
<feature type="compositionally biased region" description="Basic and acidic residues" evidence="3">
    <location>
        <begin position="19"/>
        <end position="33"/>
    </location>
</feature>
<feature type="compositionally biased region" description="Basic and acidic residues" evidence="3">
    <location>
        <begin position="465"/>
        <end position="475"/>
    </location>
</feature>
<feature type="region of interest" description="Disordered" evidence="3">
    <location>
        <begin position="441"/>
        <end position="476"/>
    </location>
</feature>
<keyword evidence="8" id="KW-1185">Reference proteome</keyword>
<dbReference type="InterPro" id="IPR035979">
    <property type="entry name" value="RBD_domain_sf"/>
</dbReference>
<dbReference type="EMBL" id="JAODAN010000008">
    <property type="protein sequence ID" value="KAK1922466.1"/>
    <property type="molecule type" value="Genomic_DNA"/>
</dbReference>
<dbReference type="PROSITE" id="PS50102">
    <property type="entry name" value="RRM"/>
    <property type="match status" value="1"/>
</dbReference>
<dbReference type="SMART" id="SM00582">
    <property type="entry name" value="RPR"/>
    <property type="match status" value="1"/>
</dbReference>
<feature type="domain" description="RRM" evidence="4">
    <location>
        <begin position="205"/>
        <end position="291"/>
    </location>
</feature>
<dbReference type="InterPro" id="IPR035967">
    <property type="entry name" value="SWAP/Surp_sf"/>
</dbReference>
<dbReference type="InterPro" id="IPR012677">
    <property type="entry name" value="Nucleotide-bd_a/b_plait_sf"/>
</dbReference>
<dbReference type="SUPFAM" id="SSF109905">
    <property type="entry name" value="Surp module (SWAP domain)"/>
    <property type="match status" value="1"/>
</dbReference>
<feature type="compositionally biased region" description="Basic residues" evidence="3">
    <location>
        <begin position="307"/>
        <end position="327"/>
    </location>
</feature>